<dbReference type="GO" id="GO:0071949">
    <property type="term" value="F:FAD binding"/>
    <property type="evidence" value="ECO:0007669"/>
    <property type="project" value="InterPro"/>
</dbReference>
<proteinExistence type="predicted"/>
<organism evidence="2">
    <name type="scientific">Longilinea arvoryzae</name>
    <dbReference type="NCBI Taxonomy" id="360412"/>
    <lineage>
        <taxon>Bacteria</taxon>
        <taxon>Bacillati</taxon>
        <taxon>Chloroflexota</taxon>
        <taxon>Anaerolineae</taxon>
        <taxon>Anaerolineales</taxon>
        <taxon>Anaerolineaceae</taxon>
        <taxon>Longilinea</taxon>
    </lineage>
</organism>
<evidence type="ECO:0000313" key="3">
    <source>
        <dbReference type="Proteomes" id="UP000055060"/>
    </source>
</evidence>
<dbReference type="Gene3D" id="3.30.465.10">
    <property type="match status" value="1"/>
</dbReference>
<dbReference type="Proteomes" id="UP000055060">
    <property type="component" value="Unassembled WGS sequence"/>
</dbReference>
<accession>A0A0S7BAH3</accession>
<dbReference type="PANTHER" id="PTHR42659">
    <property type="entry name" value="XANTHINE DEHYDROGENASE SUBUNIT C-RELATED"/>
    <property type="match status" value="1"/>
</dbReference>
<dbReference type="AlphaFoldDB" id="A0A0S7BAH3"/>
<gene>
    <name evidence="2" type="ORF">LARV_02290</name>
</gene>
<name>A0A0S7BAH3_9CHLR</name>
<dbReference type="GO" id="GO:0016491">
    <property type="term" value="F:oxidoreductase activity"/>
    <property type="evidence" value="ECO:0007669"/>
    <property type="project" value="InterPro"/>
</dbReference>
<dbReference type="InterPro" id="IPR051312">
    <property type="entry name" value="Diverse_Substr_Oxidored"/>
</dbReference>
<dbReference type="InterPro" id="IPR016166">
    <property type="entry name" value="FAD-bd_PCMH"/>
</dbReference>
<feature type="domain" description="FAD-binding PCMH-type" evidence="1">
    <location>
        <begin position="1"/>
        <end position="162"/>
    </location>
</feature>
<evidence type="ECO:0000313" key="2">
    <source>
        <dbReference type="EMBL" id="GAP14519.1"/>
    </source>
</evidence>
<sequence>MILDYHRAISIDEAVLLLQRPEVRTLPLGGGTHLSSIDEPDFEVVDLQDLNLDTVSIGDDSLTLGATLSLHKLSQLAEIPDGLREAIIHHQNYNLRQVSTIAGELIAADGRSPLCTMFLAVDALLKCYPPQLVVSLEKVLPERYSWLSGKVISEVVIPKSVRLTYDAVSRTPADNPIVCVAICQWPSGRSRIVVGGFGKAPIVVYDQPTLPEIDQIDFAIPDANDDWASSEYREAITKVLIRRVLQSLRA</sequence>
<evidence type="ECO:0000259" key="1">
    <source>
        <dbReference type="PROSITE" id="PS51387"/>
    </source>
</evidence>
<dbReference type="InterPro" id="IPR002346">
    <property type="entry name" value="Mopterin_DH_FAD-bd"/>
</dbReference>
<dbReference type="PANTHER" id="PTHR42659:SF9">
    <property type="entry name" value="XANTHINE DEHYDROGENASE FAD-BINDING SUBUNIT XDHB-RELATED"/>
    <property type="match status" value="1"/>
</dbReference>
<dbReference type="STRING" id="360412.LARV_02290"/>
<dbReference type="InterPro" id="IPR016169">
    <property type="entry name" value="FAD-bd_PCMH_sub2"/>
</dbReference>
<dbReference type="OrthoDB" id="161279at2"/>
<dbReference type="SUPFAM" id="SSF56176">
    <property type="entry name" value="FAD-binding/transporter-associated domain-like"/>
    <property type="match status" value="1"/>
</dbReference>
<dbReference type="SUPFAM" id="SSF55447">
    <property type="entry name" value="CO dehydrogenase flavoprotein C-terminal domain-like"/>
    <property type="match status" value="1"/>
</dbReference>
<dbReference type="EMBL" id="DF967972">
    <property type="protein sequence ID" value="GAP14519.1"/>
    <property type="molecule type" value="Genomic_DNA"/>
</dbReference>
<reference evidence="2" key="1">
    <citation type="submission" date="2015-07" db="EMBL/GenBank/DDBJ databases">
        <title>Draft Genome Sequences of Anaerolinea thermolimosa IMO-1, Bellilinea caldifistulae GOMI-1, Leptolinea tardivitalis YMTK-2, Levilinea saccharolytica KIBI-1,Longilinea arvoryzae KOME-1, Previously Described as Members of the Anaerolineaceae (Chloroflexi).</title>
        <authorList>
            <person name="Sekiguchi Y."/>
            <person name="Ohashi A."/>
            <person name="Matsuura N."/>
            <person name="Tourlousse M.D."/>
        </authorList>
    </citation>
    <scope>NUCLEOTIDE SEQUENCE [LARGE SCALE GENOMIC DNA]</scope>
    <source>
        <strain evidence="2">KOME-1</strain>
    </source>
</reference>
<dbReference type="Pfam" id="PF00941">
    <property type="entry name" value="FAD_binding_5"/>
    <property type="match status" value="1"/>
</dbReference>
<dbReference type="InterPro" id="IPR036318">
    <property type="entry name" value="FAD-bd_PCMH-like_sf"/>
</dbReference>
<dbReference type="InterPro" id="IPR036683">
    <property type="entry name" value="CO_DH_flav_C_dom_sf"/>
</dbReference>
<keyword evidence="3" id="KW-1185">Reference proteome</keyword>
<dbReference type="PROSITE" id="PS51387">
    <property type="entry name" value="FAD_PCMH"/>
    <property type="match status" value="1"/>
</dbReference>
<protein>
    <submittedName>
        <fullName evidence="2">Aerobic-type carbon monoxide dehydrogenase, middle subunit CoxM/CutM homologs</fullName>
    </submittedName>
</protein>